<keyword evidence="3 6" id="KW-0812">Transmembrane</keyword>
<evidence type="ECO:0000256" key="5">
    <source>
        <dbReference type="ARBA" id="ARBA00023136"/>
    </source>
</evidence>
<feature type="transmembrane region" description="Helical" evidence="6">
    <location>
        <begin position="306"/>
        <end position="328"/>
    </location>
</feature>
<dbReference type="Gene3D" id="1.20.1250.20">
    <property type="entry name" value="MFS general substrate transporter like domains"/>
    <property type="match status" value="1"/>
</dbReference>
<dbReference type="SUPFAM" id="SSF103473">
    <property type="entry name" value="MFS general substrate transporter"/>
    <property type="match status" value="1"/>
</dbReference>
<feature type="transmembrane region" description="Helical" evidence="6">
    <location>
        <begin position="349"/>
        <end position="369"/>
    </location>
</feature>
<evidence type="ECO:0000313" key="7">
    <source>
        <dbReference type="EMBL" id="PSR26288.1"/>
    </source>
</evidence>
<comment type="subcellular location">
    <subcellularLocation>
        <location evidence="1">Cell membrane</location>
        <topology evidence="1">Multi-pass membrane protein</topology>
    </subcellularLocation>
</comment>
<dbReference type="InterPro" id="IPR036259">
    <property type="entry name" value="MFS_trans_sf"/>
</dbReference>
<dbReference type="GO" id="GO:0022857">
    <property type="term" value="F:transmembrane transporter activity"/>
    <property type="evidence" value="ECO:0007669"/>
    <property type="project" value="InterPro"/>
</dbReference>
<keyword evidence="2" id="KW-1003">Cell membrane</keyword>
<feature type="transmembrane region" description="Helical" evidence="6">
    <location>
        <begin position="375"/>
        <end position="391"/>
    </location>
</feature>
<dbReference type="EMBL" id="PXYX01000024">
    <property type="protein sequence ID" value="PSR26288.1"/>
    <property type="molecule type" value="Genomic_DNA"/>
</dbReference>
<feature type="transmembrane region" description="Helical" evidence="6">
    <location>
        <begin position="68"/>
        <end position="89"/>
    </location>
</feature>
<dbReference type="InterPro" id="IPR011701">
    <property type="entry name" value="MFS"/>
</dbReference>
<dbReference type="AlphaFoldDB" id="A0A2T2WVM5"/>
<evidence type="ECO:0000256" key="6">
    <source>
        <dbReference type="SAM" id="Phobius"/>
    </source>
</evidence>
<evidence type="ECO:0008006" key="9">
    <source>
        <dbReference type="Google" id="ProtNLM"/>
    </source>
</evidence>
<evidence type="ECO:0000256" key="2">
    <source>
        <dbReference type="ARBA" id="ARBA00022475"/>
    </source>
</evidence>
<dbReference type="PANTHER" id="PTHR23513:SF6">
    <property type="entry name" value="MAJOR FACILITATOR SUPERFAMILY ASSOCIATED DOMAIN-CONTAINING PROTEIN"/>
    <property type="match status" value="1"/>
</dbReference>
<feature type="transmembrane region" description="Helical" evidence="6">
    <location>
        <begin position="242"/>
        <end position="261"/>
    </location>
</feature>
<proteinExistence type="predicted"/>
<sequence>MDTVNSLLYGQGLILLVYQIYLVSLPWEIYSATHNPTWALWAFIFEMIPYIGLGLVGGLLADRFHRQRLLVGLNLTLFLPILLLMMWHYHPSWHVLVPLAGFVMGSSLASVLPITESCFPLLTSAERLLQMNARWEAINYVTGFLGPLIGGSLLAATGYVEILVVQGILVLTAVVSLYRAQSLKNLGLPQRVTSFFLTRDIVCFLPRHPQLRWGLIFSGFVNFALATYSGLLVILLRLHLHLSIAQIGLWLGIANGFPYLVNLFIQHAPAGIIRVAAHRPLRLMAIGVVVQGLGVLWVSWVSIPWLVVVGQALYLGGVTIYTTFWRALRQQQTDARWIGRISGLSRSSAYTGSVLGGIMGLWLLHYFAVPQITRVAGFIVMGFGLFSLLMLKPRFPWLTVTNRRISH</sequence>
<dbReference type="Proteomes" id="UP000242705">
    <property type="component" value="Unassembled WGS sequence"/>
</dbReference>
<evidence type="ECO:0000256" key="1">
    <source>
        <dbReference type="ARBA" id="ARBA00004651"/>
    </source>
</evidence>
<accession>A0A2T2WVM5</accession>
<feature type="transmembrane region" description="Helical" evidence="6">
    <location>
        <begin position="162"/>
        <end position="180"/>
    </location>
</feature>
<evidence type="ECO:0000256" key="4">
    <source>
        <dbReference type="ARBA" id="ARBA00022989"/>
    </source>
</evidence>
<evidence type="ECO:0000256" key="3">
    <source>
        <dbReference type="ARBA" id="ARBA00022692"/>
    </source>
</evidence>
<dbReference type="PANTHER" id="PTHR23513">
    <property type="entry name" value="INTEGRAL MEMBRANE EFFLUX PROTEIN-RELATED"/>
    <property type="match status" value="1"/>
</dbReference>
<organism evidence="7 8">
    <name type="scientific">Sulfobacillus thermosulfidooxidans</name>
    <dbReference type="NCBI Taxonomy" id="28034"/>
    <lineage>
        <taxon>Bacteria</taxon>
        <taxon>Bacillati</taxon>
        <taxon>Bacillota</taxon>
        <taxon>Clostridia</taxon>
        <taxon>Eubacteriales</taxon>
        <taxon>Clostridiales Family XVII. Incertae Sedis</taxon>
        <taxon>Sulfobacillus</taxon>
    </lineage>
</organism>
<feature type="transmembrane region" description="Helical" evidence="6">
    <location>
        <begin position="137"/>
        <end position="156"/>
    </location>
</feature>
<feature type="transmembrane region" description="Helical" evidence="6">
    <location>
        <begin position="281"/>
        <end position="300"/>
    </location>
</feature>
<comment type="caution">
    <text evidence="7">The sequence shown here is derived from an EMBL/GenBank/DDBJ whole genome shotgun (WGS) entry which is preliminary data.</text>
</comment>
<protein>
    <recommendedName>
        <fullName evidence="9">MFS transporter</fullName>
    </recommendedName>
</protein>
<keyword evidence="4 6" id="KW-1133">Transmembrane helix</keyword>
<feature type="transmembrane region" description="Helical" evidence="6">
    <location>
        <begin position="39"/>
        <end position="61"/>
    </location>
</feature>
<dbReference type="GO" id="GO:0005886">
    <property type="term" value="C:plasma membrane"/>
    <property type="evidence" value="ECO:0007669"/>
    <property type="project" value="UniProtKB-SubCell"/>
</dbReference>
<name>A0A2T2WVM5_SULTH</name>
<evidence type="ECO:0000313" key="8">
    <source>
        <dbReference type="Proteomes" id="UP000242705"/>
    </source>
</evidence>
<feature type="transmembrane region" description="Helical" evidence="6">
    <location>
        <begin position="215"/>
        <end position="236"/>
    </location>
</feature>
<feature type="transmembrane region" description="Helical" evidence="6">
    <location>
        <begin position="7"/>
        <end position="27"/>
    </location>
</feature>
<reference evidence="7 8" key="1">
    <citation type="journal article" date="2014" name="BMC Genomics">
        <title>Comparison of environmental and isolate Sulfobacillus genomes reveals diverse carbon, sulfur, nitrogen, and hydrogen metabolisms.</title>
        <authorList>
            <person name="Justice N.B."/>
            <person name="Norman A."/>
            <person name="Brown C.T."/>
            <person name="Singh A."/>
            <person name="Thomas B.C."/>
            <person name="Banfield J.F."/>
        </authorList>
    </citation>
    <scope>NUCLEOTIDE SEQUENCE [LARGE SCALE GENOMIC DNA]</scope>
    <source>
        <strain evidence="7">AMDSBA5</strain>
    </source>
</reference>
<keyword evidence="5 6" id="KW-0472">Membrane</keyword>
<gene>
    <name evidence="7" type="ORF">C7B47_10935</name>
</gene>
<dbReference type="Pfam" id="PF07690">
    <property type="entry name" value="MFS_1"/>
    <property type="match status" value="1"/>
</dbReference>
<feature type="transmembrane region" description="Helical" evidence="6">
    <location>
        <begin position="95"/>
        <end position="116"/>
    </location>
</feature>